<name>A0A026WVW7_OOCBI</name>
<reference evidence="2 3" key="1">
    <citation type="journal article" date="2014" name="Curr. Biol.">
        <title>The genome of the clonal raider ant Cerapachys biroi.</title>
        <authorList>
            <person name="Oxley P.R."/>
            <person name="Ji L."/>
            <person name="Fetter-Pruneda I."/>
            <person name="McKenzie S.K."/>
            <person name="Li C."/>
            <person name="Hu H."/>
            <person name="Zhang G."/>
            <person name="Kronauer D.J."/>
        </authorList>
    </citation>
    <scope>NUCLEOTIDE SEQUENCE [LARGE SCALE GENOMIC DNA]</scope>
</reference>
<gene>
    <name evidence="2" type="ORF">X777_13288</name>
</gene>
<accession>A0A026WVW7</accession>
<dbReference type="EMBL" id="KK107078">
    <property type="protein sequence ID" value="EZA60200.1"/>
    <property type="molecule type" value="Genomic_DNA"/>
</dbReference>
<protein>
    <submittedName>
        <fullName evidence="2">Uncharacterized protein</fullName>
    </submittedName>
</protein>
<evidence type="ECO:0000313" key="2">
    <source>
        <dbReference type="EMBL" id="EZA60200.1"/>
    </source>
</evidence>
<evidence type="ECO:0000313" key="3">
    <source>
        <dbReference type="Proteomes" id="UP000053097"/>
    </source>
</evidence>
<sequence>MNGQRKKRRASRCLMMCGNGASPEGFQHGGPLKQHHALTSISWNLIYPPSLKASPLDPISRRLATSFGAHAIVPARNKSPLGGPLPGIPGFRPAFLRGRRRLRLHCMTPRRAGGTDADDGDAGCGEGAYPPPRATP</sequence>
<keyword evidence="3" id="KW-1185">Reference proteome</keyword>
<evidence type="ECO:0000256" key="1">
    <source>
        <dbReference type="SAM" id="MobiDB-lite"/>
    </source>
</evidence>
<proteinExistence type="predicted"/>
<feature type="region of interest" description="Disordered" evidence="1">
    <location>
        <begin position="107"/>
        <end position="136"/>
    </location>
</feature>
<organism evidence="2 3">
    <name type="scientific">Ooceraea biroi</name>
    <name type="common">Clonal raider ant</name>
    <name type="synonym">Cerapachys biroi</name>
    <dbReference type="NCBI Taxonomy" id="2015173"/>
    <lineage>
        <taxon>Eukaryota</taxon>
        <taxon>Metazoa</taxon>
        <taxon>Ecdysozoa</taxon>
        <taxon>Arthropoda</taxon>
        <taxon>Hexapoda</taxon>
        <taxon>Insecta</taxon>
        <taxon>Pterygota</taxon>
        <taxon>Neoptera</taxon>
        <taxon>Endopterygota</taxon>
        <taxon>Hymenoptera</taxon>
        <taxon>Apocrita</taxon>
        <taxon>Aculeata</taxon>
        <taxon>Formicoidea</taxon>
        <taxon>Formicidae</taxon>
        <taxon>Dorylinae</taxon>
        <taxon>Ooceraea</taxon>
    </lineage>
</organism>
<dbReference type="AlphaFoldDB" id="A0A026WVW7"/>
<dbReference type="Proteomes" id="UP000053097">
    <property type="component" value="Unassembled WGS sequence"/>
</dbReference>